<feature type="compositionally biased region" description="Basic and acidic residues" evidence="10">
    <location>
        <begin position="57"/>
        <end position="67"/>
    </location>
</feature>
<dbReference type="FunFam" id="3.40.50.80:FF:000012">
    <property type="entry name" value="NADPH oxidase, isoform B"/>
    <property type="match status" value="1"/>
</dbReference>
<protein>
    <submittedName>
        <fullName evidence="14">NADPH oxidase 5</fullName>
    </submittedName>
</protein>
<dbReference type="CDD" id="cd06186">
    <property type="entry name" value="NOX_Duox_like_FAD_NADP"/>
    <property type="match status" value="2"/>
</dbReference>
<feature type="compositionally biased region" description="Low complexity" evidence="10">
    <location>
        <begin position="1070"/>
        <end position="1079"/>
    </location>
</feature>
<sequence>MVQQKQENQGDQVQSNNGKSSPLKMSQVTNYLHNRNKRRQKSKSEGDVMPFKAPEVLSKHELTEKNGHHQKNGKNGDTPKSCSIEEDLASSGIHSESTSPDSAAGGNVRNRRSSSSSASSNVGIIDIENDVFLPDGKRKEATDYQFSTNSIPVEIGNFEVIELGENSSNSSSLSSRTAHATKSDLFLARHRLYKSQTSTSTTGSGVDNLAYISEEVDDGFSVVVEAKGKADAVDIEGESSGCEYVDCSALASPSMQEECFLENAHRKCIRDLRKMVQAVTMGQKGISEVMFVDIFSKKDLLRKLFELFDYKKQQELNQDEWIEFLKSRLDREEKQVDFVEVVESVAYALCGEDNVQFDQFCMIFRTKNVLNKFFRLIDRDLDGVVTAEEIMEFISALSTARTNNRLTKESIKWLEHLFRQYVGQNNEITKEDFKKIIQTKNQFFTDRVFDIFDNDASGSISLQEFIDAMHQFAGKEPDDKLRFLFKIYDVDGDGSIQCEELGKVMRACMEENGMKFSDDQIHELTMALFEDADVERRGALTFDALKAQLQKHEGLLENLSISIERWLVPPKPKESDRSRLQNSLKKLKPHQMSLKYFKNNTVYLCWLCLYLVTNVSLFVSRCIVFHRDDPDKTIFLMLARGAGQCLNFNCTFIVVWMLRGLLTFLRSRGASAFLPIDQHMYFHKMAGWFIFFFGILHTVMHLINIDVSLVPSPVVNSGNWTYLDFLFVPEPTSQKGVLSLGLVPGYAFNTGVALMMILTIMVICSLPFVRRGGCFEVFYWTHLLYSAFWIILIIHAPNFWKWFIAVGIIFLIEKVVRYYNWRMGRGRTSVSSGILLPSKVTHLVIRRPPNFEFHPGDYVFIRIPRIAKYEWHPFTISSAPEQSDAIWLHIRAVGEWTTRLYEFFENEQQKINVIDDYGRDRLNTFVSVATIKSADAYNKREFGEDKSAGNVELIAVSEKRRNRLPTVGVPDSQETIDPTSNSSKTSVNRSAQDLSSSVETMSEQDAIIRDKKVPLRLRPRPQLTSTKSLPNVHERVVKLNLRNSPKNFHRSASVNEVEEDLGHGSGGKPSTTRSTSVSSPIGLSERNNRVPRSLRYMRNKPVIISLKTPSYEYDGATATLEQKQQQQQQQNVGGGGADKDRLAEEGRANNCDTSLDVFEVIEANELHPIMGTTRTGQGSLVVGRPLEIYVDGPYGAPSSHIFRAQHAVLIGTGIGVTPFASILQSIMHRYWTTRVCCPRCRFTWCAELPQSVINLKKVDFFWINRDQRSFEWFVHLLSQLEIEQAELGGAMERFLDLHMYITSALAKTDMKAVGLQLALDLLHDREKRDLITGLKTRTHAGRPNWSKVFKQLQDQKKGKVTVFYCGPPALARSLKIKCDEFGFSFRKELF</sequence>
<keyword evidence="6" id="KW-0521">NADP</keyword>
<feature type="domain" description="FAD-binding FR-type" evidence="13">
    <location>
        <begin position="823"/>
        <end position="923"/>
    </location>
</feature>
<dbReference type="Pfam" id="PF13833">
    <property type="entry name" value="EF-hand_8"/>
    <property type="match status" value="1"/>
</dbReference>
<dbReference type="InterPro" id="IPR002048">
    <property type="entry name" value="EF_hand_dom"/>
</dbReference>
<evidence type="ECO:0000256" key="7">
    <source>
        <dbReference type="ARBA" id="ARBA00022989"/>
    </source>
</evidence>
<feature type="transmembrane region" description="Helical" evidence="11">
    <location>
        <begin position="777"/>
        <end position="796"/>
    </location>
</feature>
<dbReference type="Gene3D" id="1.10.238.10">
    <property type="entry name" value="EF-hand"/>
    <property type="match status" value="2"/>
</dbReference>
<dbReference type="EMBL" id="LNIX01000033">
    <property type="protein sequence ID" value="OXA40541.1"/>
    <property type="molecule type" value="Genomic_DNA"/>
</dbReference>
<feature type="compositionally biased region" description="Polar residues" evidence="10">
    <location>
        <begin position="1043"/>
        <end position="1054"/>
    </location>
</feature>
<dbReference type="InterPro" id="IPR017938">
    <property type="entry name" value="Riboflavin_synthase-like_b-brl"/>
</dbReference>
<dbReference type="GO" id="GO:0006952">
    <property type="term" value="P:defense response"/>
    <property type="evidence" value="ECO:0007669"/>
    <property type="project" value="TreeGrafter"/>
</dbReference>
<proteinExistence type="predicted"/>
<dbReference type="InterPro" id="IPR013121">
    <property type="entry name" value="Fe_red_NAD-bd_6"/>
</dbReference>
<keyword evidence="8" id="KW-0560">Oxidoreductase</keyword>
<evidence type="ECO:0000256" key="5">
    <source>
        <dbReference type="ARBA" id="ARBA00022837"/>
    </source>
</evidence>
<evidence type="ECO:0000256" key="11">
    <source>
        <dbReference type="SAM" id="Phobius"/>
    </source>
</evidence>
<dbReference type="PANTHER" id="PTHR11972:SF58">
    <property type="entry name" value="NADPH OXIDASE 5"/>
    <property type="match status" value="1"/>
</dbReference>
<dbReference type="SUPFAM" id="SSF52343">
    <property type="entry name" value="Ferredoxin reductase-like, C-terminal NADP-linked domain"/>
    <property type="match status" value="1"/>
</dbReference>
<evidence type="ECO:0000256" key="1">
    <source>
        <dbReference type="ARBA" id="ARBA00004141"/>
    </source>
</evidence>
<evidence type="ECO:0000259" key="13">
    <source>
        <dbReference type="PROSITE" id="PS51384"/>
    </source>
</evidence>
<dbReference type="Pfam" id="PF08030">
    <property type="entry name" value="NAD_binding_6"/>
    <property type="match status" value="1"/>
</dbReference>
<dbReference type="GO" id="GO:0043020">
    <property type="term" value="C:NADPH oxidase complex"/>
    <property type="evidence" value="ECO:0007669"/>
    <property type="project" value="TreeGrafter"/>
</dbReference>
<dbReference type="SMART" id="SM00054">
    <property type="entry name" value="EFh"/>
    <property type="match status" value="5"/>
</dbReference>
<evidence type="ECO:0000256" key="9">
    <source>
        <dbReference type="ARBA" id="ARBA00023136"/>
    </source>
</evidence>
<dbReference type="Pfam" id="PF13202">
    <property type="entry name" value="EF-hand_5"/>
    <property type="match status" value="1"/>
</dbReference>
<dbReference type="GO" id="GO:0005509">
    <property type="term" value="F:calcium ion binding"/>
    <property type="evidence" value="ECO:0007669"/>
    <property type="project" value="InterPro"/>
</dbReference>
<comment type="subcellular location">
    <subcellularLocation>
        <location evidence="1">Membrane</location>
        <topology evidence="1">Multi-pass membrane protein</topology>
    </subcellularLocation>
</comment>
<dbReference type="PANTHER" id="PTHR11972">
    <property type="entry name" value="NADPH OXIDASE"/>
    <property type="match status" value="1"/>
</dbReference>
<feature type="domain" description="EF-hand" evidence="12">
    <location>
        <begin position="440"/>
        <end position="475"/>
    </location>
</feature>
<dbReference type="CDD" id="cd00051">
    <property type="entry name" value="EFh"/>
    <property type="match status" value="2"/>
</dbReference>
<gene>
    <name evidence="14" type="ORF">Fcan01_24647</name>
</gene>
<dbReference type="SUPFAM" id="SSF47473">
    <property type="entry name" value="EF-hand"/>
    <property type="match status" value="2"/>
</dbReference>
<dbReference type="InterPro" id="IPR013112">
    <property type="entry name" value="FAD-bd_8"/>
</dbReference>
<feature type="region of interest" description="Disordered" evidence="10">
    <location>
        <begin position="1120"/>
        <end position="1142"/>
    </location>
</feature>
<dbReference type="SFLD" id="SFLDS00052">
    <property type="entry name" value="Ferric_Reductase_Domain"/>
    <property type="match status" value="1"/>
</dbReference>
<dbReference type="PROSITE" id="PS51384">
    <property type="entry name" value="FAD_FR"/>
    <property type="match status" value="1"/>
</dbReference>
<dbReference type="Proteomes" id="UP000198287">
    <property type="component" value="Unassembled WGS sequence"/>
</dbReference>
<evidence type="ECO:0000313" key="14">
    <source>
        <dbReference type="EMBL" id="OXA40541.1"/>
    </source>
</evidence>
<dbReference type="SFLD" id="SFLDG01169">
    <property type="entry name" value="NADPH_oxidase_subgroup_(NOX)"/>
    <property type="match status" value="1"/>
</dbReference>
<feature type="compositionally biased region" description="Polar residues" evidence="10">
    <location>
        <begin position="972"/>
        <end position="1003"/>
    </location>
</feature>
<dbReference type="Gene3D" id="3.40.50.80">
    <property type="entry name" value="Nucleotide-binding domain of ferredoxin-NADP reductase (FNR) module"/>
    <property type="match status" value="1"/>
</dbReference>
<organism evidence="14 15">
    <name type="scientific">Folsomia candida</name>
    <name type="common">Springtail</name>
    <dbReference type="NCBI Taxonomy" id="158441"/>
    <lineage>
        <taxon>Eukaryota</taxon>
        <taxon>Metazoa</taxon>
        <taxon>Ecdysozoa</taxon>
        <taxon>Arthropoda</taxon>
        <taxon>Hexapoda</taxon>
        <taxon>Collembola</taxon>
        <taxon>Entomobryomorpha</taxon>
        <taxon>Isotomoidea</taxon>
        <taxon>Isotomidae</taxon>
        <taxon>Proisotominae</taxon>
        <taxon>Folsomia</taxon>
    </lineage>
</organism>
<dbReference type="InterPro" id="IPR017927">
    <property type="entry name" value="FAD-bd_FR_type"/>
</dbReference>
<keyword evidence="5" id="KW-0106">Calcium</keyword>
<dbReference type="PROSITE" id="PS00018">
    <property type="entry name" value="EF_HAND_1"/>
    <property type="match status" value="2"/>
</dbReference>
<reference evidence="14 15" key="1">
    <citation type="submission" date="2015-12" db="EMBL/GenBank/DDBJ databases">
        <title>The genome of Folsomia candida.</title>
        <authorList>
            <person name="Faddeeva A."/>
            <person name="Derks M.F."/>
            <person name="Anvar Y."/>
            <person name="Smit S."/>
            <person name="Van Straalen N."/>
            <person name="Roelofs D."/>
        </authorList>
    </citation>
    <scope>NUCLEOTIDE SEQUENCE [LARGE SCALE GENOMIC DNA]</scope>
    <source>
        <strain evidence="14 15">VU population</strain>
        <tissue evidence="14">Whole body</tissue>
    </source>
</reference>
<evidence type="ECO:0000256" key="10">
    <source>
        <dbReference type="SAM" id="MobiDB-lite"/>
    </source>
</evidence>
<dbReference type="InterPro" id="IPR011992">
    <property type="entry name" value="EF-hand-dom_pair"/>
</dbReference>
<feature type="domain" description="EF-hand" evidence="12">
    <location>
        <begin position="365"/>
        <end position="400"/>
    </location>
</feature>
<dbReference type="SUPFAM" id="SSF63380">
    <property type="entry name" value="Riboflavin synthase domain-like"/>
    <property type="match status" value="1"/>
</dbReference>
<keyword evidence="15" id="KW-1185">Reference proteome</keyword>
<keyword evidence="7 11" id="KW-1133">Transmembrane helix</keyword>
<comment type="caution">
    <text evidence="14">The sequence shown here is derived from an EMBL/GenBank/DDBJ whole genome shotgun (WGS) entry which is preliminary data.</text>
</comment>
<name>A0A226D7D5_FOLCA</name>
<feature type="domain" description="EF-hand" evidence="12">
    <location>
        <begin position="476"/>
        <end position="511"/>
    </location>
</feature>
<dbReference type="Pfam" id="PF13499">
    <property type="entry name" value="EF-hand_7"/>
    <property type="match status" value="1"/>
</dbReference>
<keyword evidence="9 11" id="KW-0472">Membrane</keyword>
<feature type="region of interest" description="Disordered" evidence="10">
    <location>
        <begin position="962"/>
        <end position="1005"/>
    </location>
</feature>
<evidence type="ECO:0000256" key="2">
    <source>
        <dbReference type="ARBA" id="ARBA00022630"/>
    </source>
</evidence>
<dbReference type="InterPro" id="IPR013130">
    <property type="entry name" value="Fe3_Rdtase_TM_dom"/>
</dbReference>
<accession>A0A226D7D5</accession>
<dbReference type="Pfam" id="PF01794">
    <property type="entry name" value="Ferric_reduct"/>
    <property type="match status" value="1"/>
</dbReference>
<dbReference type="GO" id="GO:0042554">
    <property type="term" value="P:superoxide anion generation"/>
    <property type="evidence" value="ECO:0007669"/>
    <property type="project" value="TreeGrafter"/>
</dbReference>
<dbReference type="FunFam" id="1.10.238.10:FF:000258">
    <property type="entry name" value="NADPH oxidase, isoform B"/>
    <property type="match status" value="1"/>
</dbReference>
<feature type="compositionally biased region" description="Polar residues" evidence="10">
    <location>
        <begin position="92"/>
        <end position="101"/>
    </location>
</feature>
<feature type="transmembrane region" description="Helical" evidence="11">
    <location>
        <begin position="602"/>
        <end position="626"/>
    </location>
</feature>
<evidence type="ECO:0000256" key="3">
    <source>
        <dbReference type="ARBA" id="ARBA00022692"/>
    </source>
</evidence>
<feature type="region of interest" description="Disordered" evidence="10">
    <location>
        <begin position="1043"/>
        <end position="1088"/>
    </location>
</feature>
<keyword evidence="4" id="KW-0274">FAD</keyword>
<dbReference type="STRING" id="158441.A0A226D7D5"/>
<evidence type="ECO:0000313" key="15">
    <source>
        <dbReference type="Proteomes" id="UP000198287"/>
    </source>
</evidence>
<keyword evidence="2" id="KW-0285">Flavoprotein</keyword>
<dbReference type="InterPro" id="IPR050369">
    <property type="entry name" value="RBOH/FRE"/>
</dbReference>
<dbReference type="Gene3D" id="2.40.30.10">
    <property type="entry name" value="Translation factors"/>
    <property type="match status" value="1"/>
</dbReference>
<dbReference type="OrthoDB" id="167398at2759"/>
<evidence type="ECO:0000259" key="12">
    <source>
        <dbReference type="PROSITE" id="PS50222"/>
    </source>
</evidence>
<feature type="compositionally biased region" description="Polar residues" evidence="10">
    <location>
        <begin position="1"/>
        <end position="33"/>
    </location>
</feature>
<feature type="region of interest" description="Disordered" evidence="10">
    <location>
        <begin position="1"/>
        <end position="120"/>
    </location>
</feature>
<dbReference type="InterPro" id="IPR018247">
    <property type="entry name" value="EF_Hand_1_Ca_BS"/>
</dbReference>
<evidence type="ECO:0000256" key="8">
    <source>
        <dbReference type="ARBA" id="ARBA00023002"/>
    </source>
</evidence>
<evidence type="ECO:0000256" key="4">
    <source>
        <dbReference type="ARBA" id="ARBA00022827"/>
    </source>
</evidence>
<dbReference type="PROSITE" id="PS50222">
    <property type="entry name" value="EF_HAND_2"/>
    <property type="match status" value="4"/>
</dbReference>
<keyword evidence="3 11" id="KW-0812">Transmembrane</keyword>
<evidence type="ECO:0000256" key="6">
    <source>
        <dbReference type="ARBA" id="ARBA00022857"/>
    </source>
</evidence>
<feature type="domain" description="EF-hand" evidence="12">
    <location>
        <begin position="296"/>
        <end position="331"/>
    </location>
</feature>
<dbReference type="OMA" id="YTSLRIH"/>
<dbReference type="FunFam" id="2.40.30.10:FF:000056">
    <property type="entry name" value="NADPH oxidase 5"/>
    <property type="match status" value="1"/>
</dbReference>
<dbReference type="GO" id="GO:0016175">
    <property type="term" value="F:superoxide-generating NAD(P)H oxidase activity"/>
    <property type="evidence" value="ECO:0007669"/>
    <property type="project" value="TreeGrafter"/>
</dbReference>
<dbReference type="Pfam" id="PF08022">
    <property type="entry name" value="FAD_binding_8"/>
    <property type="match status" value="1"/>
</dbReference>
<feature type="compositionally biased region" description="Low complexity" evidence="10">
    <location>
        <begin position="104"/>
        <end position="120"/>
    </location>
</feature>
<dbReference type="InterPro" id="IPR039261">
    <property type="entry name" value="FNR_nucleotide-bd"/>
</dbReference>
<feature type="transmembrane region" description="Helical" evidence="11">
    <location>
        <begin position="685"/>
        <end position="703"/>
    </location>
</feature>
<feature type="transmembrane region" description="Helical" evidence="11">
    <location>
        <begin position="746"/>
        <end position="768"/>
    </location>
</feature>